<evidence type="ECO:0000313" key="7">
    <source>
        <dbReference type="EMBL" id="KAK5628654.1"/>
    </source>
</evidence>
<organism evidence="7 8">
    <name type="scientific">Xylaria bambusicola</name>
    <dbReference type="NCBI Taxonomy" id="326684"/>
    <lineage>
        <taxon>Eukaryota</taxon>
        <taxon>Fungi</taxon>
        <taxon>Dikarya</taxon>
        <taxon>Ascomycota</taxon>
        <taxon>Pezizomycotina</taxon>
        <taxon>Sordariomycetes</taxon>
        <taxon>Xylariomycetidae</taxon>
        <taxon>Xylariales</taxon>
        <taxon>Xylariaceae</taxon>
        <taxon>Xylaria</taxon>
    </lineage>
</organism>
<dbReference type="GO" id="GO:0005886">
    <property type="term" value="C:plasma membrane"/>
    <property type="evidence" value="ECO:0007669"/>
    <property type="project" value="TreeGrafter"/>
</dbReference>
<comment type="caution">
    <text evidence="7">The sequence shown here is derived from an EMBL/GenBank/DDBJ whole genome shotgun (WGS) entry which is preliminary data.</text>
</comment>
<dbReference type="PANTHER" id="PTHR23112:SF37">
    <property type="entry name" value="G PROTEIN-COUPLED RECEPTOR GPR1"/>
    <property type="match status" value="1"/>
</dbReference>
<reference evidence="7 8" key="1">
    <citation type="submission" date="2023-10" db="EMBL/GenBank/DDBJ databases">
        <title>Draft genome sequence of Xylaria bambusicola isolate GMP-LS, the root and basal stem rot pathogen of sugarcane in Indonesia.</title>
        <authorList>
            <person name="Selvaraj P."/>
            <person name="Muralishankar V."/>
            <person name="Muruganantham S."/>
            <person name="Sp S."/>
            <person name="Haryani S."/>
            <person name="Lau K.J.X."/>
            <person name="Naqvi N.I."/>
        </authorList>
    </citation>
    <scope>NUCLEOTIDE SEQUENCE [LARGE SCALE GENOMIC DNA]</scope>
    <source>
        <strain evidence="7">GMP-LS</strain>
    </source>
</reference>
<evidence type="ECO:0000256" key="4">
    <source>
        <dbReference type="ARBA" id="ARBA00023136"/>
    </source>
</evidence>
<dbReference type="InterPro" id="IPR017452">
    <property type="entry name" value="GPCR_Rhodpsn_7TM"/>
</dbReference>
<feature type="domain" description="G-protein coupled receptors family 1 profile" evidence="6">
    <location>
        <begin position="94"/>
        <end position="302"/>
    </location>
</feature>
<dbReference type="Gene3D" id="1.20.1070.10">
    <property type="entry name" value="Rhodopsin 7-helix transmembrane proteins"/>
    <property type="match status" value="1"/>
</dbReference>
<dbReference type="EMBL" id="JAWHQM010000009">
    <property type="protein sequence ID" value="KAK5628654.1"/>
    <property type="molecule type" value="Genomic_DNA"/>
</dbReference>
<feature type="transmembrane region" description="Helical" evidence="5">
    <location>
        <begin position="112"/>
        <end position="134"/>
    </location>
</feature>
<dbReference type="PROSITE" id="PS50262">
    <property type="entry name" value="G_PROTEIN_RECEP_F1_2"/>
    <property type="match status" value="1"/>
</dbReference>
<dbReference type="GO" id="GO:0004930">
    <property type="term" value="F:G protein-coupled receptor activity"/>
    <property type="evidence" value="ECO:0007669"/>
    <property type="project" value="InterPro"/>
</dbReference>
<feature type="transmembrane region" description="Helical" evidence="5">
    <location>
        <begin position="315"/>
        <end position="336"/>
    </location>
</feature>
<keyword evidence="4 5" id="KW-0472">Membrane</keyword>
<dbReference type="InterPro" id="IPR000276">
    <property type="entry name" value="GPCR_Rhodpsn"/>
</dbReference>
<dbReference type="AlphaFoldDB" id="A0AAN7UW40"/>
<proteinExistence type="predicted"/>
<sequence length="465" mass="51613">MATGYPNTGTLSPLPLVVRMGSIAISVFALASFISVSGLLLYLTYKLIAWRLGRWTPKSSRRKAPGHMFASGSIKFGPSHDAAKLAGSEPTVDAQSLVPSETPNRPLYPNQFMVLFLNLLIADLHQATAFSLNVSWVIRDSIKAGTRTCFTQGLFVSIGDLASSLFMSAIAIHTFYSIVYKYRPPHKTLYYYILSIWAFVYLITLLPIAGTLNGASAGGYYVRAGGWCWVNKKYGDIRLLTHYIFIFISIFLSWILYTAIYLSLRRQYKRGSISTTKNKDYHNPVFLIYPVIYLICILPLAIGRVSTMAGKEPSLGYFCAAGALVASNGWLDVLLFTTTRRSIVFAHAEEFGSEDTGVNTFAFLKPQTFGNTVWVRGGDDEESRTQPTGGWWRILGDPETHVRQASYGGKNASQASLAPPVERSGIQMEVVTTVVVEDSEPRKPERSKTPYYQRHLSWSHGKMAG</sequence>
<evidence type="ECO:0000256" key="3">
    <source>
        <dbReference type="ARBA" id="ARBA00022989"/>
    </source>
</evidence>
<evidence type="ECO:0000256" key="1">
    <source>
        <dbReference type="ARBA" id="ARBA00004141"/>
    </source>
</evidence>
<comment type="subcellular location">
    <subcellularLocation>
        <location evidence="1">Membrane</location>
        <topology evidence="1">Multi-pass membrane protein</topology>
    </subcellularLocation>
</comment>
<keyword evidence="3 5" id="KW-1133">Transmembrane helix</keyword>
<dbReference type="Proteomes" id="UP001305414">
    <property type="component" value="Unassembled WGS sequence"/>
</dbReference>
<dbReference type="SUPFAM" id="SSF81321">
    <property type="entry name" value="Family A G protein-coupled receptor-like"/>
    <property type="match status" value="1"/>
</dbReference>
<feature type="transmembrane region" description="Helical" evidence="5">
    <location>
        <begin position="243"/>
        <end position="264"/>
    </location>
</feature>
<evidence type="ECO:0000313" key="8">
    <source>
        <dbReference type="Proteomes" id="UP001305414"/>
    </source>
</evidence>
<feature type="transmembrane region" description="Helical" evidence="5">
    <location>
        <begin position="285"/>
        <end position="303"/>
    </location>
</feature>
<keyword evidence="8" id="KW-1185">Reference proteome</keyword>
<protein>
    <recommendedName>
        <fullName evidence="6">G-protein coupled receptors family 1 profile domain-containing protein</fullName>
    </recommendedName>
</protein>
<evidence type="ECO:0000259" key="6">
    <source>
        <dbReference type="PROSITE" id="PS50262"/>
    </source>
</evidence>
<dbReference type="Pfam" id="PF00001">
    <property type="entry name" value="7tm_1"/>
    <property type="match status" value="1"/>
</dbReference>
<keyword evidence="2 5" id="KW-0812">Transmembrane</keyword>
<feature type="transmembrane region" description="Helical" evidence="5">
    <location>
        <begin position="154"/>
        <end position="177"/>
    </location>
</feature>
<name>A0AAN7UW40_9PEZI</name>
<evidence type="ECO:0000256" key="2">
    <source>
        <dbReference type="ARBA" id="ARBA00022692"/>
    </source>
</evidence>
<dbReference type="PANTHER" id="PTHR23112">
    <property type="entry name" value="G PROTEIN-COUPLED RECEPTOR 157-RELATED"/>
    <property type="match status" value="1"/>
</dbReference>
<evidence type="ECO:0000256" key="5">
    <source>
        <dbReference type="SAM" id="Phobius"/>
    </source>
</evidence>
<feature type="transmembrane region" description="Helical" evidence="5">
    <location>
        <begin position="189"/>
        <end position="209"/>
    </location>
</feature>
<dbReference type="GO" id="GO:0007189">
    <property type="term" value="P:adenylate cyclase-activating G protein-coupled receptor signaling pathway"/>
    <property type="evidence" value="ECO:0007669"/>
    <property type="project" value="TreeGrafter"/>
</dbReference>
<feature type="transmembrane region" description="Helical" evidence="5">
    <location>
        <begin position="20"/>
        <end position="45"/>
    </location>
</feature>
<accession>A0AAN7UW40</accession>
<gene>
    <name evidence="7" type="ORF">RRF57_004369</name>
</gene>